<evidence type="ECO:0000256" key="5">
    <source>
        <dbReference type="ARBA" id="ARBA00012458"/>
    </source>
</evidence>
<accession>A0ABR7G7K6</accession>
<evidence type="ECO:0000256" key="7">
    <source>
        <dbReference type="ARBA" id="ARBA00022679"/>
    </source>
</evidence>
<gene>
    <name evidence="14" type="primary">folP</name>
    <name evidence="14" type="ORF">H8S40_07565</name>
</gene>
<proteinExistence type="inferred from homology"/>
<comment type="caution">
    <text evidence="14">The sequence shown here is derived from an EMBL/GenBank/DDBJ whole genome shotgun (WGS) entry which is preliminary data.</text>
</comment>
<dbReference type="Gene3D" id="3.20.20.20">
    <property type="entry name" value="Dihydropteroate synthase-like"/>
    <property type="match status" value="1"/>
</dbReference>
<dbReference type="InterPro" id="IPR000489">
    <property type="entry name" value="Pterin-binding_dom"/>
</dbReference>
<evidence type="ECO:0000313" key="14">
    <source>
        <dbReference type="EMBL" id="MBC5683426.1"/>
    </source>
</evidence>
<evidence type="ECO:0000256" key="8">
    <source>
        <dbReference type="ARBA" id="ARBA00022723"/>
    </source>
</evidence>
<evidence type="ECO:0000256" key="11">
    <source>
        <dbReference type="ARBA" id="ARBA00030193"/>
    </source>
</evidence>
<dbReference type="PROSITE" id="PS00792">
    <property type="entry name" value="DHPS_1"/>
    <property type="match status" value="1"/>
</dbReference>
<dbReference type="PANTHER" id="PTHR20941">
    <property type="entry name" value="FOLATE SYNTHESIS PROTEINS"/>
    <property type="match status" value="1"/>
</dbReference>
<comment type="catalytic activity">
    <reaction evidence="1">
        <text>(7,8-dihydropterin-6-yl)methyl diphosphate + 4-aminobenzoate = 7,8-dihydropteroate + diphosphate</text>
        <dbReference type="Rhea" id="RHEA:19949"/>
        <dbReference type="ChEBI" id="CHEBI:17836"/>
        <dbReference type="ChEBI" id="CHEBI:17839"/>
        <dbReference type="ChEBI" id="CHEBI:33019"/>
        <dbReference type="ChEBI" id="CHEBI:72950"/>
        <dbReference type="EC" id="2.5.1.15"/>
    </reaction>
</comment>
<evidence type="ECO:0000256" key="12">
    <source>
        <dbReference type="RuleBase" id="RU361205"/>
    </source>
</evidence>
<dbReference type="RefSeq" id="WP_186864959.1">
    <property type="nucleotide sequence ID" value="NZ_JACOPE010000001.1"/>
</dbReference>
<evidence type="ECO:0000256" key="2">
    <source>
        <dbReference type="ARBA" id="ARBA00001946"/>
    </source>
</evidence>
<comment type="cofactor">
    <cofactor evidence="2 12">
        <name>Mg(2+)</name>
        <dbReference type="ChEBI" id="CHEBI:18420"/>
    </cofactor>
</comment>
<comment type="similarity">
    <text evidence="4 12">Belongs to the DHPS family.</text>
</comment>
<dbReference type="EMBL" id="JACOPE010000001">
    <property type="protein sequence ID" value="MBC5683426.1"/>
    <property type="molecule type" value="Genomic_DNA"/>
</dbReference>
<dbReference type="NCBIfam" id="TIGR01496">
    <property type="entry name" value="DHPS"/>
    <property type="match status" value="1"/>
</dbReference>
<dbReference type="InterPro" id="IPR045031">
    <property type="entry name" value="DHP_synth-like"/>
</dbReference>
<reference evidence="14 15" key="1">
    <citation type="submission" date="2020-08" db="EMBL/GenBank/DDBJ databases">
        <title>Genome public.</title>
        <authorList>
            <person name="Liu C."/>
            <person name="Sun Q."/>
        </authorList>
    </citation>
    <scope>NUCLEOTIDE SEQUENCE [LARGE SCALE GENOMIC DNA]</scope>
    <source>
        <strain evidence="14 15">NSJ-13</strain>
    </source>
</reference>
<protein>
    <recommendedName>
        <fullName evidence="6 12">Dihydropteroate synthase</fullName>
        <shortName evidence="12">DHPS</shortName>
        <ecNumber evidence="5 12">2.5.1.15</ecNumber>
    </recommendedName>
    <alternativeName>
        <fullName evidence="11 12">Dihydropteroate pyrophosphorylase</fullName>
    </alternativeName>
</protein>
<dbReference type="InterPro" id="IPR006390">
    <property type="entry name" value="DHP_synth_dom"/>
</dbReference>
<organism evidence="14 15">
    <name type="scientific">Ruminococcus hominis</name>
    <dbReference type="NCBI Taxonomy" id="2763065"/>
    <lineage>
        <taxon>Bacteria</taxon>
        <taxon>Bacillati</taxon>
        <taxon>Bacillota</taxon>
        <taxon>Clostridia</taxon>
        <taxon>Eubacteriales</taxon>
        <taxon>Oscillospiraceae</taxon>
        <taxon>Ruminococcus</taxon>
    </lineage>
</organism>
<keyword evidence="15" id="KW-1185">Reference proteome</keyword>
<dbReference type="Proteomes" id="UP000631576">
    <property type="component" value="Unassembled WGS sequence"/>
</dbReference>
<dbReference type="PROSITE" id="PS50972">
    <property type="entry name" value="PTERIN_BINDING"/>
    <property type="match status" value="1"/>
</dbReference>
<keyword evidence="10 12" id="KW-0289">Folate biosynthesis</keyword>
<evidence type="ECO:0000259" key="13">
    <source>
        <dbReference type="PROSITE" id="PS50972"/>
    </source>
</evidence>
<keyword evidence="7 12" id="KW-0808">Transferase</keyword>
<evidence type="ECO:0000313" key="15">
    <source>
        <dbReference type="Proteomes" id="UP000631576"/>
    </source>
</evidence>
<dbReference type="EC" id="2.5.1.15" evidence="5 12"/>
<dbReference type="CDD" id="cd00739">
    <property type="entry name" value="DHPS"/>
    <property type="match status" value="1"/>
</dbReference>
<keyword evidence="9 12" id="KW-0460">Magnesium</keyword>
<evidence type="ECO:0000256" key="4">
    <source>
        <dbReference type="ARBA" id="ARBA00009503"/>
    </source>
</evidence>
<name>A0ABR7G7K6_9FIRM</name>
<sequence>MIIGQKIFDTEHHTYIMGILNVTPDSFSDGGKYNSLDSALYHAKEMAENGVDIFDIGGESTRPGHIQISDEEEIERVVPIIVKLKTEFDIPISIDTYKSNVAEAAIQAGADLVNDIWGLKYDEKMAGVIAKNQTACCLMHNRDNTEYSNFIEDVLDDLKETIRLAKQAGIEDDKIMLDPGIGFGKTYEMNLEMMKHVDSIQTLGYPVLLGTSRKSMIGLTLDLPADQREEGTLATTVIGMMKGCSFVRVHDVKANYRAIKMTEAIMRKHEVN</sequence>
<comment type="function">
    <text evidence="12">Catalyzes the condensation of para-aminobenzoate (pABA) with 6-hydroxymethyl-7,8-dihydropterin diphosphate (DHPt-PP) to form 7,8-dihydropteroate (H2Pte), the immediate precursor of folate derivatives.</text>
</comment>
<evidence type="ECO:0000256" key="6">
    <source>
        <dbReference type="ARBA" id="ARBA00016919"/>
    </source>
</evidence>
<dbReference type="Pfam" id="PF00809">
    <property type="entry name" value="Pterin_bind"/>
    <property type="match status" value="1"/>
</dbReference>
<dbReference type="InterPro" id="IPR011005">
    <property type="entry name" value="Dihydropteroate_synth-like_sf"/>
</dbReference>
<comment type="pathway">
    <text evidence="3 12">Cofactor biosynthesis; tetrahydrofolate biosynthesis; 7,8-dihydrofolate from 2-amino-4-hydroxy-6-hydroxymethyl-7,8-dihydropteridine diphosphate and 4-aminobenzoate: step 1/2.</text>
</comment>
<dbReference type="PANTHER" id="PTHR20941:SF1">
    <property type="entry name" value="FOLIC ACID SYNTHESIS PROTEIN FOL1"/>
    <property type="match status" value="1"/>
</dbReference>
<evidence type="ECO:0000256" key="3">
    <source>
        <dbReference type="ARBA" id="ARBA00004763"/>
    </source>
</evidence>
<evidence type="ECO:0000256" key="1">
    <source>
        <dbReference type="ARBA" id="ARBA00000012"/>
    </source>
</evidence>
<keyword evidence="8 12" id="KW-0479">Metal-binding</keyword>
<feature type="domain" description="Pterin-binding" evidence="13">
    <location>
        <begin position="14"/>
        <end position="260"/>
    </location>
</feature>
<dbReference type="GO" id="GO:0004156">
    <property type="term" value="F:dihydropteroate synthase activity"/>
    <property type="evidence" value="ECO:0007669"/>
    <property type="project" value="UniProtKB-EC"/>
</dbReference>
<dbReference type="SUPFAM" id="SSF51717">
    <property type="entry name" value="Dihydropteroate synthetase-like"/>
    <property type="match status" value="1"/>
</dbReference>
<evidence type="ECO:0000256" key="10">
    <source>
        <dbReference type="ARBA" id="ARBA00022909"/>
    </source>
</evidence>
<evidence type="ECO:0000256" key="9">
    <source>
        <dbReference type="ARBA" id="ARBA00022842"/>
    </source>
</evidence>